<feature type="compositionally biased region" description="Basic and acidic residues" evidence="1">
    <location>
        <begin position="7"/>
        <end position="16"/>
    </location>
</feature>
<name>A0A3D9XG75_PARVE</name>
<protein>
    <recommendedName>
        <fullName evidence="4">Threonine dehydratase</fullName>
    </recommendedName>
</protein>
<dbReference type="Proteomes" id="UP000256941">
    <property type="component" value="Unassembled WGS sequence"/>
</dbReference>
<organism evidence="2 3">
    <name type="scientific">Paracoccus versutus</name>
    <name type="common">Thiobacillus versutus</name>
    <dbReference type="NCBI Taxonomy" id="34007"/>
    <lineage>
        <taxon>Bacteria</taxon>
        <taxon>Pseudomonadati</taxon>
        <taxon>Pseudomonadota</taxon>
        <taxon>Alphaproteobacteria</taxon>
        <taxon>Rhodobacterales</taxon>
        <taxon>Paracoccaceae</taxon>
        <taxon>Paracoccus</taxon>
    </lineage>
</organism>
<evidence type="ECO:0000313" key="3">
    <source>
        <dbReference type="Proteomes" id="UP000256941"/>
    </source>
</evidence>
<dbReference type="RefSeq" id="WP_181180827.1">
    <property type="nucleotide sequence ID" value="NZ_CP038197.1"/>
</dbReference>
<proteinExistence type="predicted"/>
<dbReference type="EMBL" id="QTUJ01000003">
    <property type="protein sequence ID" value="REF68631.1"/>
    <property type="molecule type" value="Genomic_DNA"/>
</dbReference>
<evidence type="ECO:0000313" key="2">
    <source>
        <dbReference type="EMBL" id="REF68631.1"/>
    </source>
</evidence>
<sequence length="119" mass="13132">MSNCTHPHHENHDHQHGAGCGHTAVRHGDHVDYLHDGHLHHPHADHVDEHVIEVSSTNPDTCTPDHRCAGHEPDHVHGPGCRHEAVPHGGHVDYLVDGHLHHPHGDHCDNPGPLEVVIR</sequence>
<dbReference type="AlphaFoldDB" id="A0A3D9XG75"/>
<accession>A0A3D9XG75</accession>
<comment type="caution">
    <text evidence="2">The sequence shown here is derived from an EMBL/GenBank/DDBJ whole genome shotgun (WGS) entry which is preliminary data.</text>
</comment>
<reference evidence="2 3" key="1">
    <citation type="submission" date="2018-08" db="EMBL/GenBank/DDBJ databases">
        <title>Genomic Encyclopedia of Archaeal and Bacterial Type Strains, Phase II (KMG-II): from individual species to whole genera.</title>
        <authorList>
            <person name="Goeker M."/>
        </authorList>
    </citation>
    <scope>NUCLEOTIDE SEQUENCE [LARGE SCALE GENOMIC DNA]</scope>
    <source>
        <strain evidence="2 3">DSM 17099</strain>
    </source>
</reference>
<feature type="region of interest" description="Disordered" evidence="1">
    <location>
        <begin position="1"/>
        <end position="23"/>
    </location>
</feature>
<gene>
    <name evidence="2" type="ORF">BDD41_3697</name>
</gene>
<evidence type="ECO:0000256" key="1">
    <source>
        <dbReference type="SAM" id="MobiDB-lite"/>
    </source>
</evidence>
<evidence type="ECO:0008006" key="4">
    <source>
        <dbReference type="Google" id="ProtNLM"/>
    </source>
</evidence>